<dbReference type="Gene3D" id="2.60.40.10">
    <property type="entry name" value="Immunoglobulins"/>
    <property type="match status" value="1"/>
</dbReference>
<reference evidence="3 4" key="1">
    <citation type="submission" date="2022-08" db="EMBL/GenBank/DDBJ databases">
        <title>Reclassification of Massilia species as members of the genera Telluria, Duganella, Pseudoduganella, Mokoshia gen. nov. and Zemynaea gen. nov. using orthogonal and non-orthogonal genome-based approaches.</title>
        <authorList>
            <person name="Bowman J.P."/>
        </authorList>
    </citation>
    <scope>NUCLEOTIDE SEQUENCE [LARGE SCALE GENOMIC DNA]</scope>
    <source>
        <strain evidence="3 4">JCM 31605</strain>
    </source>
</reference>
<feature type="domain" description="DUF4214" evidence="2">
    <location>
        <begin position="137"/>
        <end position="206"/>
    </location>
</feature>
<dbReference type="InterPro" id="IPR013783">
    <property type="entry name" value="Ig-like_fold"/>
</dbReference>
<dbReference type="Gene3D" id="1.10.3130.20">
    <property type="entry name" value="Phycobilisome linker domain"/>
    <property type="match status" value="1"/>
</dbReference>
<feature type="signal peptide" evidence="1">
    <location>
        <begin position="1"/>
        <end position="21"/>
    </location>
</feature>
<dbReference type="RefSeq" id="WP_258821935.1">
    <property type="nucleotide sequence ID" value="NZ_JANUHB010000002.1"/>
</dbReference>
<dbReference type="PROSITE" id="PS51257">
    <property type="entry name" value="PROKAR_LIPOPROTEIN"/>
    <property type="match status" value="1"/>
</dbReference>
<organism evidence="3 4">
    <name type="scientific">Massilia agilis</name>
    <dbReference type="NCBI Taxonomy" id="1811226"/>
    <lineage>
        <taxon>Bacteria</taxon>
        <taxon>Pseudomonadati</taxon>
        <taxon>Pseudomonadota</taxon>
        <taxon>Betaproteobacteria</taxon>
        <taxon>Burkholderiales</taxon>
        <taxon>Oxalobacteraceae</taxon>
        <taxon>Telluria group</taxon>
        <taxon>Massilia</taxon>
    </lineage>
</organism>
<gene>
    <name evidence="3" type="ORF">NX774_09520</name>
</gene>
<feature type="chain" id="PRO_5047136218" evidence="1">
    <location>
        <begin position="22"/>
        <end position="792"/>
    </location>
</feature>
<keyword evidence="4" id="KW-1185">Reference proteome</keyword>
<sequence>MRHALRLLVVLLVSFLAGCGANEERLPTTGQTRLLGQAQIGTGELRIFDRERATYGISTVPNGYAITDLANGGKWLMDVQPGTRLRFADVSVVLDPDGPAAQAYRLYKAAFNRTPDAGGTGFWIQAIQSGVSAQQVADGFIQSDEFKSVYGGSPGSQQIVEGLYRNILGRDGEQAGIDFWRNALERGAATLPQVLVGFSESAENKAGVIGSIQSGIPFLEPGVTYVPIANAGANQIADLGRLVTLDGSLSTVSVGKPAIYTWVVTSRPAGSAAVLLQPASARPSFIPDQLGTYELSMTVSDGVKTSAVSKVSVRVLWRPSDSELPASGNMVYLASQQGDYVGGGATLLYTPSNALFKVDAAGATLTVDVTSDVNWSGHFVVRNTMTRLERGYYGDLARWPFHDLAKGGLDWSGAGRGCGDETGWFVVDSVTYEGTTLKALDLRFEQHCQGGEPALRGRIRWSALDNTPAPRPVIPPVPDGLWQPPDSATPQAGNYVYLASEQGDYIGAGKSYLYTGGDAKLTVDAADARVRIGVTGDQQWRGDFAAMVPLTALQAGYYGNITRGPMENPFAAGLSWQGEGRGCGLESAWFALDKVTYAQGRLTELDLRFELRCQGSTGRLHGKVHWSEGATTAPPGPVYPPPSGLWQPAPGTTPATGNFVLIDMTAMSGSGARLYVYTPSNAPIAVSAFGNRIHVDIRSELYWYGDLVGMESLAQLQVGYYGGLQRYPFNNPLKGGIDWAGGGAGCNQIAGWFVIDNIRYEQGRLTALDARFERRCEIFGPPLHGQIHWTAN</sequence>
<dbReference type="EMBL" id="JANUHB010000002">
    <property type="protein sequence ID" value="MCS0808156.1"/>
    <property type="molecule type" value="Genomic_DNA"/>
</dbReference>
<keyword evidence="1" id="KW-0732">Signal</keyword>
<evidence type="ECO:0000256" key="1">
    <source>
        <dbReference type="SAM" id="SignalP"/>
    </source>
</evidence>
<evidence type="ECO:0000313" key="3">
    <source>
        <dbReference type="EMBL" id="MCS0808156.1"/>
    </source>
</evidence>
<comment type="caution">
    <text evidence="3">The sequence shown here is derived from an EMBL/GenBank/DDBJ whole genome shotgun (WGS) entry which is preliminary data.</text>
</comment>
<dbReference type="Pfam" id="PF22352">
    <property type="entry name" value="K319L-like_PKD"/>
    <property type="match status" value="1"/>
</dbReference>
<dbReference type="Proteomes" id="UP001206126">
    <property type="component" value="Unassembled WGS sequence"/>
</dbReference>
<name>A0ABT2DA26_9BURK</name>
<proteinExistence type="predicted"/>
<evidence type="ECO:0000313" key="4">
    <source>
        <dbReference type="Proteomes" id="UP001206126"/>
    </source>
</evidence>
<protein>
    <submittedName>
        <fullName evidence="3">DUF4214 domain-containing protein</fullName>
    </submittedName>
</protein>
<dbReference type="CDD" id="cd00146">
    <property type="entry name" value="PKD"/>
    <property type="match status" value="1"/>
</dbReference>
<accession>A0ABT2DA26</accession>
<dbReference type="InterPro" id="IPR038255">
    <property type="entry name" value="PBS_linker_sf"/>
</dbReference>
<dbReference type="SUPFAM" id="SSF49299">
    <property type="entry name" value="PKD domain"/>
    <property type="match status" value="1"/>
</dbReference>
<dbReference type="Pfam" id="PF13946">
    <property type="entry name" value="DUF4214"/>
    <property type="match status" value="1"/>
</dbReference>
<dbReference type="InterPro" id="IPR035986">
    <property type="entry name" value="PKD_dom_sf"/>
</dbReference>
<dbReference type="InterPro" id="IPR025282">
    <property type="entry name" value="DUF4214"/>
</dbReference>
<evidence type="ECO:0000259" key="2">
    <source>
        <dbReference type="Pfam" id="PF13946"/>
    </source>
</evidence>